<keyword evidence="1" id="KW-0175">Coiled coil</keyword>
<keyword evidence="4" id="KW-1185">Reference proteome</keyword>
<name>A0AAP0FBN7_9MAGN</name>
<dbReference type="Proteomes" id="UP001420932">
    <property type="component" value="Unassembled WGS sequence"/>
</dbReference>
<dbReference type="EMBL" id="JBBNAF010000010">
    <property type="protein sequence ID" value="KAK9107375.1"/>
    <property type="molecule type" value="Genomic_DNA"/>
</dbReference>
<proteinExistence type="predicted"/>
<dbReference type="Pfam" id="PF03004">
    <property type="entry name" value="Transposase_24"/>
    <property type="match status" value="1"/>
</dbReference>
<reference evidence="3 4" key="1">
    <citation type="submission" date="2024-01" db="EMBL/GenBank/DDBJ databases">
        <title>Genome assemblies of Stephania.</title>
        <authorList>
            <person name="Yang L."/>
        </authorList>
    </citation>
    <scope>NUCLEOTIDE SEQUENCE [LARGE SCALE GENOMIC DNA]</scope>
    <source>
        <strain evidence="3">YNDBR</strain>
        <tissue evidence="3">Leaf</tissue>
    </source>
</reference>
<evidence type="ECO:0000313" key="3">
    <source>
        <dbReference type="EMBL" id="KAK9107375.1"/>
    </source>
</evidence>
<evidence type="ECO:0000313" key="4">
    <source>
        <dbReference type="Proteomes" id="UP001420932"/>
    </source>
</evidence>
<dbReference type="InterPro" id="IPR004252">
    <property type="entry name" value="Probable_transposase_24"/>
</dbReference>
<sequence>MTLMSDPEHRPQMCKGGEYLLTRPPFLGHNLLHWIQVKKIGNKLFRKMIPLNKKVKKIWQVVDVVEAWKVLPPSEGDRESAMKKANKLQVRSLAVYKNIIQQEYDHCCVLDVQKRIAEVGDDGERFSDEGRGGESATRLSRPFLESLLVRGLEQFVKVTKEYKVWLALRTLLDRGDQGLRIEGSTGCLKSSNRLVQKIEGVGTGKIRKKFRNKKILKNKAKKKANKEVKKVEVIVTVTKMKIMKGKVEKNMKMKSVSYNRFNGFCSVVGKWVNIFHSVIFNQPDEANLDLGRVLHIRVDHALSTREKKLQRRPTWKEMFRHLHTHGHDGQSFVDQRSAKIDAELTRRLEEMSTQTPDTSIDEDVVYLEVVTEVKGRVYSLGSQGYHRSISLGGASSSRGPAYGLHDLEELQQDHQRLQETLLKERMERQEQMQKDKMERQEETREMQDRLARMEALLMQHLGIRPHVPLTPRTPPSPGTERSGP</sequence>
<gene>
    <name evidence="3" type="ORF">Syun_023386</name>
</gene>
<comment type="caution">
    <text evidence="3">The sequence shown here is derived from an EMBL/GenBank/DDBJ whole genome shotgun (WGS) entry which is preliminary data.</text>
</comment>
<protein>
    <submittedName>
        <fullName evidence="3">Uncharacterized protein</fullName>
    </submittedName>
</protein>
<dbReference type="AlphaFoldDB" id="A0AAP0FBN7"/>
<feature type="coiled-coil region" evidence="1">
    <location>
        <begin position="407"/>
        <end position="443"/>
    </location>
</feature>
<feature type="region of interest" description="Disordered" evidence="2">
    <location>
        <begin position="464"/>
        <end position="484"/>
    </location>
</feature>
<accession>A0AAP0FBN7</accession>
<evidence type="ECO:0000256" key="2">
    <source>
        <dbReference type="SAM" id="MobiDB-lite"/>
    </source>
</evidence>
<evidence type="ECO:0000256" key="1">
    <source>
        <dbReference type="SAM" id="Coils"/>
    </source>
</evidence>
<organism evidence="3 4">
    <name type="scientific">Stephania yunnanensis</name>
    <dbReference type="NCBI Taxonomy" id="152371"/>
    <lineage>
        <taxon>Eukaryota</taxon>
        <taxon>Viridiplantae</taxon>
        <taxon>Streptophyta</taxon>
        <taxon>Embryophyta</taxon>
        <taxon>Tracheophyta</taxon>
        <taxon>Spermatophyta</taxon>
        <taxon>Magnoliopsida</taxon>
        <taxon>Ranunculales</taxon>
        <taxon>Menispermaceae</taxon>
        <taxon>Menispermoideae</taxon>
        <taxon>Cissampelideae</taxon>
        <taxon>Stephania</taxon>
    </lineage>
</organism>